<comment type="caution">
    <text evidence="1">The sequence shown here is derived from an EMBL/GenBank/DDBJ whole genome shotgun (WGS) entry which is preliminary data.</text>
</comment>
<evidence type="ECO:0000313" key="1">
    <source>
        <dbReference type="EMBL" id="EJW97343.1"/>
    </source>
</evidence>
<dbReference type="EMBL" id="AMCI01004817">
    <property type="protein sequence ID" value="EJW97343.1"/>
    <property type="molecule type" value="Genomic_DNA"/>
</dbReference>
<dbReference type="AlphaFoldDB" id="J9FS68"/>
<sequence length="36" mass="3684">MRAGRQVMPRSRVPALSALVAGGGSEDWPVGTPGYG</sequence>
<protein>
    <submittedName>
        <fullName evidence="1">Uncharacterized protein</fullName>
    </submittedName>
</protein>
<proteinExistence type="predicted"/>
<reference evidence="1" key="1">
    <citation type="journal article" date="2012" name="PLoS ONE">
        <title>Gene sets for utilization of primary and secondary nutrition supplies in the distal gut of endangered iberian lynx.</title>
        <authorList>
            <person name="Alcaide M."/>
            <person name="Messina E."/>
            <person name="Richter M."/>
            <person name="Bargiela R."/>
            <person name="Peplies J."/>
            <person name="Huws S.A."/>
            <person name="Newbold C.J."/>
            <person name="Golyshin P.N."/>
            <person name="Simon M.A."/>
            <person name="Lopez G."/>
            <person name="Yakimov M.M."/>
            <person name="Ferrer M."/>
        </authorList>
    </citation>
    <scope>NUCLEOTIDE SEQUENCE</scope>
</reference>
<gene>
    <name evidence="1" type="ORF">EVA_14550</name>
</gene>
<organism evidence="1">
    <name type="scientific">gut metagenome</name>
    <dbReference type="NCBI Taxonomy" id="749906"/>
    <lineage>
        <taxon>unclassified sequences</taxon>
        <taxon>metagenomes</taxon>
        <taxon>organismal metagenomes</taxon>
    </lineage>
</organism>
<accession>J9FS68</accession>
<name>J9FS68_9ZZZZ</name>